<dbReference type="GO" id="GO:0043418">
    <property type="term" value="P:homocysteine catabolic process"/>
    <property type="evidence" value="ECO:0007669"/>
    <property type="project" value="TreeGrafter"/>
</dbReference>
<dbReference type="EMBL" id="BTGC01000008">
    <property type="protein sequence ID" value="GMM51539.1"/>
    <property type="molecule type" value="Genomic_DNA"/>
</dbReference>
<evidence type="ECO:0000256" key="1">
    <source>
        <dbReference type="ARBA" id="ARBA00000423"/>
    </source>
</evidence>
<comment type="subcellular location">
    <subcellularLocation>
        <location evidence="9">Mitochondrion</location>
    </subcellularLocation>
    <subcellularLocation>
        <location evidence="9">Cytoplasm</location>
    </subcellularLocation>
</comment>
<accession>A0AAV5RJ18</accession>
<organism evidence="11 12">
    <name type="scientific">Starmerella bacillaris</name>
    <name type="common">Yeast</name>
    <name type="synonym">Candida zemplinina</name>
    <dbReference type="NCBI Taxonomy" id="1247836"/>
    <lineage>
        <taxon>Eukaryota</taxon>
        <taxon>Fungi</taxon>
        <taxon>Dikarya</taxon>
        <taxon>Ascomycota</taxon>
        <taxon>Saccharomycotina</taxon>
        <taxon>Dipodascomycetes</taxon>
        <taxon>Dipodascales</taxon>
        <taxon>Trichomonascaceae</taxon>
        <taxon>Starmerella</taxon>
    </lineage>
</organism>
<feature type="active site" evidence="10">
    <location>
        <position position="82"/>
    </location>
</feature>
<feature type="active site" evidence="10">
    <location>
        <position position="392"/>
    </location>
</feature>
<evidence type="ECO:0000256" key="3">
    <source>
        <dbReference type="ARBA" id="ARBA00016900"/>
    </source>
</evidence>
<keyword evidence="9" id="KW-0963">Cytoplasm</keyword>
<comment type="function">
    <text evidence="7">The normal physiological role of the enzyme is unknown, but it is not essential for the viability of yeast cells. Has aminopeptidase activity, shortening substrate peptides sequentially by 1 amino acid. Has bleomycin hydrolase activity, which can protect the cell from the toxic effects of bleomycin. Has homocysteine-thiolactonase activity, protecting the cell against homocysteine toxicity. Acts as a repressor in the GAL4 regulatory system, but this does not require either the peptidase or nucleic acid-binding activities.</text>
</comment>
<dbReference type="InterPro" id="IPR038765">
    <property type="entry name" value="Papain-like_cys_pep_sf"/>
</dbReference>
<dbReference type="Gene3D" id="3.90.70.10">
    <property type="entry name" value="Cysteine proteinases"/>
    <property type="match status" value="1"/>
</dbReference>
<evidence type="ECO:0000256" key="2">
    <source>
        <dbReference type="ARBA" id="ARBA00012465"/>
    </source>
</evidence>
<keyword evidence="12" id="KW-1185">Reference proteome</keyword>
<evidence type="ECO:0000256" key="9">
    <source>
        <dbReference type="PIRNR" id="PIRNR005700"/>
    </source>
</evidence>
<name>A0AAV5RJ18_STABA</name>
<dbReference type="PANTHER" id="PTHR10363">
    <property type="entry name" value="BLEOMYCIN HYDROLASE"/>
    <property type="match status" value="1"/>
</dbReference>
<dbReference type="CDD" id="cd00585">
    <property type="entry name" value="Peptidase_C1B"/>
    <property type="match status" value="1"/>
</dbReference>
<keyword evidence="9" id="KW-0496">Mitochondrion</keyword>
<evidence type="ECO:0000256" key="7">
    <source>
        <dbReference type="ARBA" id="ARBA00025347"/>
    </source>
</evidence>
<dbReference type="InterPro" id="IPR000169">
    <property type="entry name" value="Pept_cys_AS"/>
</dbReference>
<keyword evidence="4 9" id="KW-0645">Protease</keyword>
<dbReference type="AlphaFoldDB" id="A0AAV5RJ18"/>
<keyword evidence="5 9" id="KW-0378">Hydrolase</keyword>
<dbReference type="PROSITE" id="PS00139">
    <property type="entry name" value="THIOL_PROTEASE_CYS"/>
    <property type="match status" value="1"/>
</dbReference>
<evidence type="ECO:0000256" key="4">
    <source>
        <dbReference type="ARBA" id="ARBA00022670"/>
    </source>
</evidence>
<dbReference type="PANTHER" id="PTHR10363:SF2">
    <property type="entry name" value="BLEOMYCIN HYDROLASE"/>
    <property type="match status" value="1"/>
</dbReference>
<comment type="catalytic activity">
    <reaction evidence="1 9">
        <text>Inactivates bleomycin B2 (a cytotoxic glycometallopeptide) by hydrolysis of a carboxyamide bond of beta-aminoalanine, but also shows general aminopeptidase activity. The specificity varies somewhat with source, but amino acid arylamides of Met, Leu and Ala are preferred.</text>
        <dbReference type="EC" id="3.4.22.40"/>
    </reaction>
</comment>
<evidence type="ECO:0000256" key="6">
    <source>
        <dbReference type="ARBA" id="ARBA00022807"/>
    </source>
</evidence>
<comment type="subunit">
    <text evidence="8">Homohexamer. Binds to nucleic acids. Binds single-stranded DNA and RNA with higher affinity than double-stranded DNA.</text>
</comment>
<dbReference type="Pfam" id="PF03051">
    <property type="entry name" value="Peptidase_C1_2"/>
    <property type="match status" value="1"/>
</dbReference>
<dbReference type="Proteomes" id="UP001362899">
    <property type="component" value="Unassembled WGS sequence"/>
</dbReference>
<dbReference type="GO" id="GO:0009636">
    <property type="term" value="P:response to toxic substance"/>
    <property type="evidence" value="ECO:0007669"/>
    <property type="project" value="TreeGrafter"/>
</dbReference>
<dbReference type="GO" id="GO:0070005">
    <property type="term" value="F:cysteine-type aminopeptidase activity"/>
    <property type="evidence" value="ECO:0007669"/>
    <property type="project" value="InterPro"/>
</dbReference>
<evidence type="ECO:0000313" key="12">
    <source>
        <dbReference type="Proteomes" id="UP001362899"/>
    </source>
</evidence>
<dbReference type="InterPro" id="IPR004134">
    <property type="entry name" value="Peptidase_C1B"/>
</dbReference>
<keyword evidence="6 9" id="KW-0788">Thiol protease</keyword>
<comment type="similarity">
    <text evidence="9">Belongs to the peptidase C1 family.</text>
</comment>
<dbReference type="GO" id="GO:0004197">
    <property type="term" value="F:cysteine-type endopeptidase activity"/>
    <property type="evidence" value="ECO:0007669"/>
    <property type="project" value="UniProtKB-EC"/>
</dbReference>
<dbReference type="GO" id="GO:0005739">
    <property type="term" value="C:mitochondrion"/>
    <property type="evidence" value="ECO:0007669"/>
    <property type="project" value="UniProtKB-SubCell"/>
</dbReference>
<dbReference type="PIRSF" id="PIRSF005700">
    <property type="entry name" value="PepC"/>
    <property type="match status" value="1"/>
</dbReference>
<gene>
    <name evidence="11" type="ORF">DASB73_025020</name>
</gene>
<comment type="function">
    <text evidence="9">Has aminopeptidase activity, shortening substrate peptides sequentially by 1 amino acid. Has bleomycin hydrolase activity, which can protect the cell from the toxic effects of bleomycin. Has homocysteine-thiolactonase activity, protecting the cell against homocysteine toxicity.</text>
</comment>
<dbReference type="GO" id="GO:0006508">
    <property type="term" value="P:proteolysis"/>
    <property type="evidence" value="ECO:0007669"/>
    <property type="project" value="UniProtKB-KW"/>
</dbReference>
<evidence type="ECO:0000256" key="5">
    <source>
        <dbReference type="ARBA" id="ARBA00022801"/>
    </source>
</evidence>
<dbReference type="EC" id="3.4.22.40" evidence="2 9"/>
<evidence type="ECO:0000256" key="8">
    <source>
        <dbReference type="ARBA" id="ARBA00026080"/>
    </source>
</evidence>
<comment type="caution">
    <text evidence="11">The sequence shown here is derived from an EMBL/GenBank/DDBJ whole genome shotgun (WGS) entry which is preliminary data.</text>
</comment>
<evidence type="ECO:0000313" key="11">
    <source>
        <dbReference type="EMBL" id="GMM51539.1"/>
    </source>
</evidence>
<dbReference type="SUPFAM" id="SSF54001">
    <property type="entry name" value="Cysteine proteinases"/>
    <property type="match status" value="1"/>
</dbReference>
<proteinExistence type="inferred from homology"/>
<reference evidence="11 12" key="1">
    <citation type="journal article" date="2023" name="Elife">
        <title>Identification of key yeast species and microbe-microbe interactions impacting larval growth of Drosophila in the wild.</title>
        <authorList>
            <person name="Mure A."/>
            <person name="Sugiura Y."/>
            <person name="Maeda R."/>
            <person name="Honda K."/>
            <person name="Sakurai N."/>
            <person name="Takahashi Y."/>
            <person name="Watada M."/>
            <person name="Katoh T."/>
            <person name="Gotoh A."/>
            <person name="Gotoh Y."/>
            <person name="Taniguchi I."/>
            <person name="Nakamura K."/>
            <person name="Hayashi T."/>
            <person name="Katayama T."/>
            <person name="Uemura T."/>
            <person name="Hattori Y."/>
        </authorList>
    </citation>
    <scope>NUCLEOTIDE SEQUENCE [LARGE SCALE GENOMIC DNA]</scope>
    <source>
        <strain evidence="11 12">SB-73</strain>
    </source>
</reference>
<evidence type="ECO:0000256" key="10">
    <source>
        <dbReference type="PIRSR" id="PIRSR005700-1"/>
    </source>
</evidence>
<protein>
    <recommendedName>
        <fullName evidence="3 9">Cysteine proteinase 1, mitochondrial</fullName>
        <ecNumber evidence="2 9">3.4.22.40</ecNumber>
    </recommendedName>
</protein>
<sequence length="450" mass="51317">MRFFGQKVSADITLQSEELSEWTKAINADPTLKFASTVAVNSNVRDALITRDSKTKYTTGVFNNVVTPEGAPRMNQKSSGRCWLFAATNTLRIPLMSKYNLEKIELSPAFLFFYDKLEKANFFLEQIVDTAAEDIDSRIVQHLLTDPVSDGGQFTMFANIIEKYGLVPMSSYGESASTENSAVLNELVTTLLRQYAGELREAIANKKDPKPLQKEQMKRIHQLLVLFLGPPPSEFDWEFVDKDNKYHSIKGLTPKRFAKECIGFNGESPVSLLNDPRNEYEKPVHVKRLGNVVEAGEVTYFNVDIDVLANKAIERIKENKPVFFGTHTPIYHHNKTGIIDTHIWDYESLGFKPTQSKADRLRYHQSLMTHAMVFTGVQLNDKGEPIRWKVENSWGKDQGKEGYYTMSHDFFKEYVYQVVVDKNSLVEYIDKLKEDAIQLEPWDPCGALAQ</sequence>
<feature type="active site" evidence="10">
    <location>
        <position position="370"/>
    </location>
</feature>